<dbReference type="RefSeq" id="XP_023945532.1">
    <property type="nucleotide sequence ID" value="XM_024089764.2"/>
</dbReference>
<feature type="compositionally biased region" description="Basic and acidic residues" evidence="1">
    <location>
        <begin position="90"/>
        <end position="100"/>
    </location>
</feature>
<evidence type="ECO:0000313" key="2">
    <source>
        <dbReference type="Proteomes" id="UP001652582"/>
    </source>
</evidence>
<feature type="region of interest" description="Disordered" evidence="1">
    <location>
        <begin position="87"/>
        <end position="112"/>
    </location>
</feature>
<gene>
    <name evidence="3" type="primary">LOC112051219</name>
</gene>
<name>A0A6J1NKK8_BICAN</name>
<proteinExistence type="predicted"/>
<protein>
    <submittedName>
        <fullName evidence="3">Uncharacterized protein LOC112051219</fullName>
    </submittedName>
</protein>
<keyword evidence="2" id="KW-1185">Reference proteome</keyword>
<accession>A0A6J1NKK8</accession>
<sequence length="161" mass="18984">MQNNKHRKLKTIQMNYPAPYSHSWANSDPARFEMDKMRKCSSFQRNMTKQNQPICNCYWRRPKPLTRGTNPYAPHLKYGLFPKKVNPGESLERPAKDENVPRLPLKNKKPLQDRFIRDRKKGDMKEKRAIDKECPRQLSLSQMSHVDIKPGAIASRPQTFY</sequence>
<dbReference type="GeneID" id="112051219"/>
<evidence type="ECO:0000256" key="1">
    <source>
        <dbReference type="SAM" id="MobiDB-lite"/>
    </source>
</evidence>
<dbReference type="KEGG" id="bany:112051219"/>
<dbReference type="OrthoDB" id="7311286at2759"/>
<dbReference type="AlphaFoldDB" id="A0A6J1NKK8"/>
<reference evidence="3" key="1">
    <citation type="submission" date="2025-08" db="UniProtKB">
        <authorList>
            <consortium name="RefSeq"/>
        </authorList>
    </citation>
    <scope>IDENTIFICATION</scope>
</reference>
<evidence type="ECO:0000313" key="3">
    <source>
        <dbReference type="RefSeq" id="XP_023945532.1"/>
    </source>
</evidence>
<organism evidence="2 3">
    <name type="scientific">Bicyclus anynana</name>
    <name type="common">Squinting bush brown butterfly</name>
    <dbReference type="NCBI Taxonomy" id="110368"/>
    <lineage>
        <taxon>Eukaryota</taxon>
        <taxon>Metazoa</taxon>
        <taxon>Ecdysozoa</taxon>
        <taxon>Arthropoda</taxon>
        <taxon>Hexapoda</taxon>
        <taxon>Insecta</taxon>
        <taxon>Pterygota</taxon>
        <taxon>Neoptera</taxon>
        <taxon>Endopterygota</taxon>
        <taxon>Lepidoptera</taxon>
        <taxon>Glossata</taxon>
        <taxon>Ditrysia</taxon>
        <taxon>Papilionoidea</taxon>
        <taxon>Nymphalidae</taxon>
        <taxon>Satyrinae</taxon>
        <taxon>Satyrini</taxon>
        <taxon>Mycalesina</taxon>
        <taxon>Bicyclus</taxon>
    </lineage>
</organism>
<dbReference type="Proteomes" id="UP001652582">
    <property type="component" value="Chromosome 27"/>
</dbReference>